<keyword evidence="2" id="KW-0808">Transferase</keyword>
<dbReference type="PANTHER" id="PTHR43404">
    <property type="entry name" value="LIPOPOLYSACCHARIDE CHOLINEPHOSPHOTRANSFERASE LICD"/>
    <property type="match status" value="1"/>
</dbReference>
<sequence length="429" mass="50469">MKSLKKLANSCKKSDLVQTWLHIRRNTAGTKEKRGLKQYYLIHQAIQAISEANHPRIEDLSMKLIEGGDSIGYFYYAQSLALQNKIVDAAKQLNIFLKNNPYHADATYLLADIEVRQNNKQHALNLLEHLLQHNTRRKTWQHLSNLVENSEDFLQYLQLFNTYYPNYQSKPPRYDLICHLSNAALRGEQQGFALNLWREQYQLAQSQKLKHNLATPPKYTDEKAAKALSDLKKYLDKAQIPFFLISGTLLGCIRENKLLGHDKDIDIGVWEDQTLENLQDIFRKSGCFYTLPIYSPDILVVRHVNGITIDIFIHYREQNDYWHAGKKTKWHNTPFELIQYIFLGETYLIPRNYDLYLRENYGDDWQTPKINFDSMLDTPNIEIISNIHLSIYLYKRLMSPKSINNEIKHKIIRKLKTNKDFFLKVRSQC</sequence>
<gene>
    <name evidence="1" type="primary">capZB</name>
    <name evidence="2" type="synonym">cshB)</name>
    <name evidence="2" type="synonym">NEIS2174 (cszB</name>
</gene>
<name>H6T5X7_NEIME</name>
<reference evidence="2" key="3">
    <citation type="journal article" date="2013" name="Emerg. Infect. Dis.">
        <title>Description and Nomenclature of Neisseria meningitidis Capsule Locus.</title>
        <authorList>
            <person name="Harrison O.B."/>
            <person name="Claus H."/>
            <person name="Jiang Y."/>
            <person name="Bennett J.S."/>
            <person name="Bratcher H.B."/>
            <person name="Jolley K.A."/>
            <person name="Corton C."/>
            <person name="Care R."/>
            <person name="Poolman J.T."/>
            <person name="Zollinger W.L.D."/>
            <person name="Frasch C.E."/>
            <person name="Stephens D.S."/>
            <person name="Feavers I."/>
            <person name="Frosch M."/>
            <person name="Parkhill J."/>
            <person name="Vogel U."/>
            <person name="Quail M.A."/>
            <person name="Bentley S.D."/>
            <person name="Maiden M.C.J."/>
        </authorList>
    </citation>
    <scope>NUCLEOTIDE SEQUENCE</scope>
    <source>
        <strain evidence="2">ST-4959</strain>
    </source>
</reference>
<evidence type="ECO:0000313" key="2">
    <source>
        <dbReference type="EMBL" id="CCP19711.1"/>
    </source>
</evidence>
<dbReference type="SUPFAM" id="SSF48452">
    <property type="entry name" value="TPR-like"/>
    <property type="match status" value="1"/>
</dbReference>
<proteinExistence type="predicted"/>
<dbReference type="InterPro" id="IPR011990">
    <property type="entry name" value="TPR-like_helical_dom_sf"/>
</dbReference>
<dbReference type="GO" id="GO:0016740">
    <property type="term" value="F:transferase activity"/>
    <property type="evidence" value="ECO:0007669"/>
    <property type="project" value="UniProtKB-KW"/>
</dbReference>
<reference evidence="1" key="1">
    <citation type="journal article" date="2012" name="J. Clin. Microbiol.">
        <title>Development of a Multiplex PCR Assay for Detection and Genogrouping of Neisseria meningitidis.</title>
        <authorList>
            <person name="Zhu H."/>
            <person name="Wang Q."/>
            <person name="Wen L."/>
            <person name="Xu J."/>
            <person name="Shao Z."/>
            <person name="Chen M."/>
            <person name="Chen M."/>
            <person name="Reeves P.R."/>
            <person name="Cao B."/>
            <person name="Wang L."/>
        </authorList>
    </citation>
    <scope>NUCLEOTIDE SEQUENCE</scope>
    <source>
        <strain evidence="1">CMCC29031</strain>
    </source>
</reference>
<dbReference type="Gene3D" id="1.25.40.10">
    <property type="entry name" value="Tetratricopeptide repeat domain"/>
    <property type="match status" value="1"/>
</dbReference>
<organism evidence="1">
    <name type="scientific">Neisseria meningitidis</name>
    <dbReference type="NCBI Taxonomy" id="487"/>
    <lineage>
        <taxon>Bacteria</taxon>
        <taxon>Pseudomonadati</taxon>
        <taxon>Pseudomonadota</taxon>
        <taxon>Betaproteobacteria</taxon>
        <taxon>Neisseriales</taxon>
        <taxon>Neisseriaceae</taxon>
        <taxon>Neisseria</taxon>
    </lineage>
</organism>
<evidence type="ECO:0000313" key="1">
    <source>
        <dbReference type="EMBL" id="AEQ62008.1"/>
    </source>
</evidence>
<dbReference type="EMBL" id="HQ437685">
    <property type="protein sequence ID" value="AEQ62008.1"/>
    <property type="molecule type" value="Genomic_DNA"/>
</dbReference>
<dbReference type="InterPro" id="IPR052942">
    <property type="entry name" value="LPS_cholinephosphotransferase"/>
</dbReference>
<reference evidence="2" key="2">
    <citation type="submission" date="2012-11" db="EMBL/GenBank/DDBJ databases">
        <authorList>
            <person name="Aslett M."/>
        </authorList>
    </citation>
    <scope>NUCLEOTIDE SEQUENCE</scope>
    <source>
        <strain evidence="2">ST-4959</strain>
    </source>
</reference>
<protein>
    <submittedName>
        <fullName evidence="1">CapZB</fullName>
    </submittedName>
    <submittedName>
        <fullName evidence="2">Phosphotransferase with licD domain (Involved in phosphorylcholine decoration of teichoic acid)</fullName>
    </submittedName>
</protein>
<dbReference type="EMBL" id="HF562983">
    <property type="protein sequence ID" value="CCP19711.1"/>
    <property type="molecule type" value="Genomic_DNA"/>
</dbReference>
<dbReference type="PANTHER" id="PTHR43404:SF1">
    <property type="entry name" value="MNN4P"/>
    <property type="match status" value="1"/>
</dbReference>
<dbReference type="AlphaFoldDB" id="H6T5X7"/>
<accession>H6T5X7</accession>